<accession>A0A4Z2ESB1</accession>
<dbReference type="EMBL" id="SRLO01003139">
    <property type="protein sequence ID" value="TNN31807.1"/>
    <property type="molecule type" value="Genomic_DNA"/>
</dbReference>
<dbReference type="AlphaFoldDB" id="A0A4Z2ESB1"/>
<gene>
    <name evidence="2" type="ORF">EYF80_058034</name>
</gene>
<keyword evidence="3" id="KW-1185">Reference proteome</keyword>
<sequence>MEQFKMEGGSSLGMGITVVTIHVLKRREQLREAGHPKVLVLLVPLVLLASEVGFTLSLYSTLMILQFSMEGSTSEGMGMTLVNFSSADGGMGSPTSLRRSLVLTFRFPFAKKVCFL</sequence>
<keyword evidence="1" id="KW-0472">Membrane</keyword>
<dbReference type="Proteomes" id="UP000314294">
    <property type="component" value="Unassembled WGS sequence"/>
</dbReference>
<keyword evidence="1" id="KW-1133">Transmembrane helix</keyword>
<comment type="caution">
    <text evidence="2">The sequence shown here is derived from an EMBL/GenBank/DDBJ whole genome shotgun (WGS) entry which is preliminary data.</text>
</comment>
<evidence type="ECO:0000256" key="1">
    <source>
        <dbReference type="SAM" id="Phobius"/>
    </source>
</evidence>
<evidence type="ECO:0000313" key="2">
    <source>
        <dbReference type="EMBL" id="TNN31807.1"/>
    </source>
</evidence>
<organism evidence="2 3">
    <name type="scientific">Liparis tanakae</name>
    <name type="common">Tanaka's snailfish</name>
    <dbReference type="NCBI Taxonomy" id="230148"/>
    <lineage>
        <taxon>Eukaryota</taxon>
        <taxon>Metazoa</taxon>
        <taxon>Chordata</taxon>
        <taxon>Craniata</taxon>
        <taxon>Vertebrata</taxon>
        <taxon>Euteleostomi</taxon>
        <taxon>Actinopterygii</taxon>
        <taxon>Neopterygii</taxon>
        <taxon>Teleostei</taxon>
        <taxon>Neoteleostei</taxon>
        <taxon>Acanthomorphata</taxon>
        <taxon>Eupercaria</taxon>
        <taxon>Perciformes</taxon>
        <taxon>Cottioidei</taxon>
        <taxon>Cottales</taxon>
        <taxon>Liparidae</taxon>
        <taxon>Liparis</taxon>
    </lineage>
</organism>
<evidence type="ECO:0000313" key="3">
    <source>
        <dbReference type="Proteomes" id="UP000314294"/>
    </source>
</evidence>
<reference evidence="2 3" key="1">
    <citation type="submission" date="2019-03" db="EMBL/GenBank/DDBJ databases">
        <title>First draft genome of Liparis tanakae, snailfish: a comprehensive survey of snailfish specific genes.</title>
        <authorList>
            <person name="Kim W."/>
            <person name="Song I."/>
            <person name="Jeong J.-H."/>
            <person name="Kim D."/>
            <person name="Kim S."/>
            <person name="Ryu S."/>
            <person name="Song J.Y."/>
            <person name="Lee S.K."/>
        </authorList>
    </citation>
    <scope>NUCLEOTIDE SEQUENCE [LARGE SCALE GENOMIC DNA]</scope>
    <source>
        <tissue evidence="2">Muscle</tissue>
    </source>
</reference>
<keyword evidence="1" id="KW-0812">Transmembrane</keyword>
<protein>
    <submittedName>
        <fullName evidence="2">Uncharacterized protein</fullName>
    </submittedName>
</protein>
<proteinExistence type="predicted"/>
<feature type="transmembrane region" description="Helical" evidence="1">
    <location>
        <begin position="38"/>
        <end position="59"/>
    </location>
</feature>
<name>A0A4Z2ESB1_9TELE</name>